<feature type="binding site" evidence="10">
    <location>
        <position position="12"/>
    </location>
    <ligand>
        <name>Mg(2+)</name>
        <dbReference type="ChEBI" id="CHEBI:18420"/>
    </ligand>
</feature>
<keyword evidence="6 10" id="KW-0547">Nucleotide-binding</keyword>
<feature type="binding site" evidence="10">
    <location>
        <position position="303"/>
    </location>
    <ligand>
        <name>GTP</name>
        <dbReference type="ChEBI" id="CHEBI:37565"/>
    </ligand>
</feature>
<feature type="binding site" evidence="10">
    <location>
        <position position="144"/>
    </location>
    <ligand>
        <name>IMP</name>
        <dbReference type="ChEBI" id="CHEBI:58053"/>
        <note>ligand shared between dimeric partners</note>
    </ligand>
</feature>
<dbReference type="EC" id="6.3.4.4" evidence="10 12"/>
<proteinExistence type="inferred from homology"/>
<feature type="binding site" evidence="10">
    <location>
        <position position="222"/>
    </location>
    <ligand>
        <name>IMP</name>
        <dbReference type="ChEBI" id="CHEBI:58053"/>
    </ligand>
</feature>
<evidence type="ECO:0000313" key="13">
    <source>
        <dbReference type="EMBL" id="TVY21836.1"/>
    </source>
</evidence>
<keyword evidence="9 10" id="KW-0342">GTP-binding</keyword>
<feature type="binding site" evidence="10">
    <location>
        <begin position="297"/>
        <end position="303"/>
    </location>
    <ligand>
        <name>substrate</name>
    </ligand>
</feature>
<evidence type="ECO:0000313" key="14">
    <source>
        <dbReference type="Proteomes" id="UP000469559"/>
    </source>
</evidence>
<dbReference type="PANTHER" id="PTHR11846">
    <property type="entry name" value="ADENYLOSUCCINATE SYNTHETASE"/>
    <property type="match status" value="1"/>
</dbReference>
<comment type="cofactor">
    <cofactor evidence="10">
        <name>Mg(2+)</name>
        <dbReference type="ChEBI" id="CHEBI:18420"/>
    </cofactor>
    <text evidence="10">Binds 1 Mg(2+) ion per subunit.</text>
</comment>
<dbReference type="InterPro" id="IPR033128">
    <property type="entry name" value="Adenylosuccin_syn_Lys_AS"/>
</dbReference>
<dbReference type="InterPro" id="IPR001114">
    <property type="entry name" value="Adenylosuccinate_synthetase"/>
</dbReference>
<dbReference type="NCBIfam" id="NF002223">
    <property type="entry name" value="PRK01117.1"/>
    <property type="match status" value="1"/>
</dbReference>
<protein>
    <recommendedName>
        <fullName evidence="10 12">Adenylosuccinate synthetase</fullName>
        <shortName evidence="10">AMPSase</shortName>
        <shortName evidence="10">AdSS</shortName>
        <ecNumber evidence="10 12">6.3.4.4</ecNumber>
    </recommendedName>
    <alternativeName>
        <fullName evidence="10">IMP--aspartate ligase</fullName>
    </alternativeName>
</protein>
<feature type="binding site" evidence="10">
    <location>
        <position position="40"/>
    </location>
    <ligand>
        <name>Mg(2+)</name>
        <dbReference type="ChEBI" id="CHEBI:18420"/>
    </ligand>
</feature>
<dbReference type="FunFam" id="3.90.170.10:FF:000001">
    <property type="entry name" value="Adenylosuccinate synthetase"/>
    <property type="match status" value="1"/>
</dbReference>
<gene>
    <name evidence="13" type="ORF">LARI1_G000249</name>
</gene>
<dbReference type="InterPro" id="IPR042111">
    <property type="entry name" value="Adenylosuccinate_synth_dom3"/>
</dbReference>
<evidence type="ECO:0000256" key="5">
    <source>
        <dbReference type="ARBA" id="ARBA00022723"/>
    </source>
</evidence>
<evidence type="ECO:0000256" key="3">
    <source>
        <dbReference type="ARBA" id="ARBA00022490"/>
    </source>
</evidence>
<dbReference type="GO" id="GO:0004019">
    <property type="term" value="F:adenylosuccinate synthase activity"/>
    <property type="evidence" value="ECO:0007669"/>
    <property type="project" value="UniProtKB-UniRule"/>
</dbReference>
<dbReference type="PANTHER" id="PTHR11846:SF0">
    <property type="entry name" value="ADENYLOSUCCINATE SYNTHETASE"/>
    <property type="match status" value="1"/>
</dbReference>
<feature type="binding site" evidence="10">
    <location>
        <begin position="11"/>
        <end position="17"/>
    </location>
    <ligand>
        <name>GTP</name>
        <dbReference type="ChEBI" id="CHEBI:37565"/>
    </ligand>
</feature>
<evidence type="ECO:0000256" key="1">
    <source>
        <dbReference type="ARBA" id="ARBA00003779"/>
    </source>
</evidence>
<dbReference type="GO" id="GO:0000287">
    <property type="term" value="F:magnesium ion binding"/>
    <property type="evidence" value="ECO:0007669"/>
    <property type="project" value="UniProtKB-UniRule"/>
</dbReference>
<dbReference type="SMART" id="SM00788">
    <property type="entry name" value="Adenylsucc_synt"/>
    <property type="match status" value="1"/>
</dbReference>
<evidence type="ECO:0000256" key="4">
    <source>
        <dbReference type="ARBA" id="ARBA00022598"/>
    </source>
</evidence>
<comment type="function">
    <text evidence="10">Plays an important role in the de novo pathway and in the salvage pathway of purine nucleotide biosynthesis. Catalyzes the first commited step in the biosynthesis of AMP from IMP.</text>
</comment>
<dbReference type="PROSITE" id="PS00513">
    <property type="entry name" value="ADENYLOSUCCIN_SYN_2"/>
    <property type="match status" value="1"/>
</dbReference>
<dbReference type="EMBL" id="QGMF01000005">
    <property type="protein sequence ID" value="TVY21836.1"/>
    <property type="molecule type" value="Genomic_DNA"/>
</dbReference>
<feature type="active site" evidence="11">
    <location>
        <position position="141"/>
    </location>
</feature>
<sequence>MATVVLGAQWGDEGKGKLVDILCQKDIALCARAQGGNNAGHTIKIGSTTYDFHLLPSGLVNPKCMNLIGPGVVVNIKAFFKELDDLEAKGLQNVRGRILISDRCHIVLDLHQLVDGLEEVELGNNSIGTTKMGIGPAYSTKASRSGIRLSEVFNEPLFEAKVRELARGAHKRWGDLLKYDVEEEITRFKGYRKNLPNFVIDAIPLIQSAQKGKSPILIEGANALMLDLDHGTYPYVTSSNTGIGGIFTGLAISPHLPLDIIGVVKAYTTRVGGGPFPTEDVEEVGTKLQKIGREFGVTTGRPRRCGWLDLVVVKYSHAVNHYTKLNITKLDILDDFPTIKVATAYIHPETGEELPSFPADLELLGNVKIKYETLKGWQKSTIGAKTYYDLPKEARAYIEFIEEFVGVKVSYIGTGPDREALISK</sequence>
<feature type="binding site" evidence="10">
    <location>
        <begin position="329"/>
        <end position="331"/>
    </location>
    <ligand>
        <name>GTP</name>
        <dbReference type="ChEBI" id="CHEBI:37565"/>
    </ligand>
</feature>
<dbReference type="FunFam" id="1.10.300.10:FF:000001">
    <property type="entry name" value="Adenylosuccinate synthetase"/>
    <property type="match status" value="1"/>
</dbReference>
<comment type="caution">
    <text evidence="13">The sequence shown here is derived from an EMBL/GenBank/DDBJ whole genome shotgun (WGS) entry which is preliminary data.</text>
</comment>
<organism evidence="13 14">
    <name type="scientific">Lachnellula arida</name>
    <dbReference type="NCBI Taxonomy" id="1316785"/>
    <lineage>
        <taxon>Eukaryota</taxon>
        <taxon>Fungi</taxon>
        <taxon>Dikarya</taxon>
        <taxon>Ascomycota</taxon>
        <taxon>Pezizomycotina</taxon>
        <taxon>Leotiomycetes</taxon>
        <taxon>Helotiales</taxon>
        <taxon>Lachnaceae</taxon>
        <taxon>Lachnellula</taxon>
    </lineage>
</organism>
<comment type="function">
    <text evidence="12">Plays an important role in the de novo pathway of purine nucleotide biosynthesis.</text>
</comment>
<comment type="pathway">
    <text evidence="10 12">Purine metabolism; AMP biosynthesis via de novo pathway; AMP from IMP: step 1/2.</text>
</comment>
<keyword evidence="8 10" id="KW-0460">Magnesium</keyword>
<dbReference type="CDD" id="cd03108">
    <property type="entry name" value="AdSS"/>
    <property type="match status" value="1"/>
</dbReference>
<feature type="active site" description="Proton donor" evidence="10">
    <location>
        <position position="41"/>
    </location>
</feature>
<feature type="binding site" evidence="10">
    <location>
        <begin position="413"/>
        <end position="415"/>
    </location>
    <ligand>
        <name>GTP</name>
        <dbReference type="ChEBI" id="CHEBI:37565"/>
    </ligand>
</feature>
<evidence type="ECO:0000256" key="11">
    <source>
        <dbReference type="PROSITE-ProRule" id="PRU10134"/>
    </source>
</evidence>
<dbReference type="GO" id="GO:0005525">
    <property type="term" value="F:GTP binding"/>
    <property type="evidence" value="ECO:0007669"/>
    <property type="project" value="UniProtKB-UniRule"/>
</dbReference>
<comment type="subunit">
    <text evidence="2 10">Homodimer.</text>
</comment>
<feature type="binding site" evidence="10">
    <location>
        <begin position="12"/>
        <end position="15"/>
    </location>
    <ligand>
        <name>IMP</name>
        <dbReference type="ChEBI" id="CHEBI:58053"/>
    </ligand>
</feature>
<comment type="subcellular location">
    <subcellularLocation>
        <location evidence="10">Cytoplasm</location>
    </subcellularLocation>
</comment>
<dbReference type="PROSITE" id="PS01266">
    <property type="entry name" value="ADENYLOSUCCIN_SYN_1"/>
    <property type="match status" value="1"/>
</dbReference>
<evidence type="ECO:0000256" key="7">
    <source>
        <dbReference type="ARBA" id="ARBA00022755"/>
    </source>
</evidence>
<dbReference type="Proteomes" id="UP000469559">
    <property type="component" value="Unassembled WGS sequence"/>
</dbReference>
<evidence type="ECO:0000256" key="6">
    <source>
        <dbReference type="ARBA" id="ARBA00022741"/>
    </source>
</evidence>
<feature type="binding site" evidence="10">
    <location>
        <position position="301"/>
    </location>
    <ligand>
        <name>IMP</name>
        <dbReference type="ChEBI" id="CHEBI:58053"/>
    </ligand>
</feature>
<dbReference type="InterPro" id="IPR027417">
    <property type="entry name" value="P-loop_NTPase"/>
</dbReference>
<dbReference type="GO" id="GO:0046040">
    <property type="term" value="P:IMP metabolic process"/>
    <property type="evidence" value="ECO:0007669"/>
    <property type="project" value="TreeGrafter"/>
</dbReference>
<dbReference type="Pfam" id="PF00709">
    <property type="entry name" value="Adenylsucc_synt"/>
    <property type="match status" value="1"/>
</dbReference>
<dbReference type="GO" id="GO:0044208">
    <property type="term" value="P:'de novo' AMP biosynthetic process"/>
    <property type="evidence" value="ECO:0007669"/>
    <property type="project" value="UniProtKB-UniRule"/>
</dbReference>
<dbReference type="OrthoDB" id="10265645at2759"/>
<dbReference type="Gene3D" id="1.10.300.10">
    <property type="entry name" value="Adenylosuccinate Synthetase, subunit A, domain 2"/>
    <property type="match status" value="1"/>
</dbReference>
<comment type="function">
    <text evidence="1">Plays an important role in the de novo pathway and in the salvage pathway of purine nucleotide biosynthesis. Catalyzes the first committed step in the biosynthesis of AMP from IMP.</text>
</comment>
<evidence type="ECO:0000256" key="8">
    <source>
        <dbReference type="ARBA" id="ARBA00022842"/>
    </source>
</evidence>
<keyword evidence="7 10" id="KW-0658">Purine biosynthesis</keyword>
<dbReference type="InterPro" id="IPR042109">
    <property type="entry name" value="Adenylosuccinate_synth_dom1"/>
</dbReference>
<evidence type="ECO:0000256" key="10">
    <source>
        <dbReference type="HAMAP-Rule" id="MF_03125"/>
    </source>
</evidence>
<feature type="active site" description="Proton acceptor" evidence="10">
    <location>
        <position position="12"/>
    </location>
</feature>
<feature type="binding site" evidence="10">
    <location>
        <begin position="38"/>
        <end position="41"/>
    </location>
    <ligand>
        <name>IMP</name>
        <dbReference type="ChEBI" id="CHEBI:58053"/>
    </ligand>
</feature>
<keyword evidence="14" id="KW-1185">Reference proteome</keyword>
<accession>A0A8T9BR66</accession>
<feature type="binding site" evidence="10">
    <location>
        <begin position="40"/>
        <end position="42"/>
    </location>
    <ligand>
        <name>GTP</name>
        <dbReference type="ChEBI" id="CHEBI:37565"/>
    </ligand>
</feature>
<evidence type="ECO:0000256" key="12">
    <source>
        <dbReference type="RuleBase" id="RU000520"/>
    </source>
</evidence>
<feature type="binding site" evidence="10">
    <location>
        <position position="237"/>
    </location>
    <ligand>
        <name>IMP</name>
        <dbReference type="ChEBI" id="CHEBI:58053"/>
    </ligand>
</feature>
<comment type="catalytic activity">
    <reaction evidence="10 12">
        <text>IMP + L-aspartate + GTP = N(6)-(1,2-dicarboxyethyl)-AMP + GDP + phosphate + 2 H(+)</text>
        <dbReference type="Rhea" id="RHEA:15753"/>
        <dbReference type="ChEBI" id="CHEBI:15378"/>
        <dbReference type="ChEBI" id="CHEBI:29991"/>
        <dbReference type="ChEBI" id="CHEBI:37565"/>
        <dbReference type="ChEBI" id="CHEBI:43474"/>
        <dbReference type="ChEBI" id="CHEBI:57567"/>
        <dbReference type="ChEBI" id="CHEBI:58053"/>
        <dbReference type="ChEBI" id="CHEBI:58189"/>
        <dbReference type="EC" id="6.3.4.4"/>
    </reaction>
</comment>
<reference evidence="13 14" key="1">
    <citation type="submission" date="2018-05" db="EMBL/GenBank/DDBJ databases">
        <title>Whole genome sequencing for identification of molecular markers to develop diagnostic detection tools for the regulated plant pathogen Lachnellula willkommii.</title>
        <authorList>
            <person name="Giroux E."/>
            <person name="Bilodeau G."/>
        </authorList>
    </citation>
    <scope>NUCLEOTIDE SEQUENCE [LARGE SCALE GENOMIC DNA]</scope>
    <source>
        <strain evidence="13 14">CBS 203.66</strain>
    </source>
</reference>
<comment type="similarity">
    <text evidence="10 12">Belongs to the adenylosuccinate synthetase family.</text>
</comment>
<dbReference type="Gene3D" id="3.90.170.10">
    <property type="entry name" value="Adenylosuccinate Synthetase, subunit A, domain 3"/>
    <property type="match status" value="1"/>
</dbReference>
<evidence type="ECO:0000256" key="9">
    <source>
        <dbReference type="ARBA" id="ARBA00023134"/>
    </source>
</evidence>
<dbReference type="SUPFAM" id="SSF52540">
    <property type="entry name" value="P-loop containing nucleoside triphosphate hydrolases"/>
    <property type="match status" value="1"/>
</dbReference>
<dbReference type="GO" id="GO:0005737">
    <property type="term" value="C:cytoplasm"/>
    <property type="evidence" value="ECO:0007669"/>
    <property type="project" value="UniProtKB-SubCell"/>
</dbReference>
<dbReference type="HAMAP" id="MF_00011">
    <property type="entry name" value="Adenylosucc_synth"/>
    <property type="match status" value="1"/>
</dbReference>
<keyword evidence="4 10" id="KW-0436">Ligase</keyword>
<dbReference type="InterPro" id="IPR042110">
    <property type="entry name" value="Adenylosuccinate_synth_dom2"/>
</dbReference>
<evidence type="ECO:0000256" key="2">
    <source>
        <dbReference type="ARBA" id="ARBA00011738"/>
    </source>
</evidence>
<dbReference type="AlphaFoldDB" id="A0A8T9BR66"/>
<name>A0A8T9BR66_9HELO</name>
<dbReference type="InterPro" id="IPR018220">
    <property type="entry name" value="Adenylosuccin_syn_GTP-bd"/>
</dbReference>
<feature type="binding site" evidence="10">
    <location>
        <position position="130"/>
    </location>
    <ligand>
        <name>IMP</name>
        <dbReference type="ChEBI" id="CHEBI:58053"/>
    </ligand>
</feature>
<dbReference type="Gene3D" id="3.40.440.10">
    <property type="entry name" value="Adenylosuccinate Synthetase, subunit A, domain 1"/>
    <property type="match status" value="1"/>
</dbReference>
<keyword evidence="3 10" id="KW-0963">Cytoplasm</keyword>
<dbReference type="NCBIfam" id="TIGR00184">
    <property type="entry name" value="purA"/>
    <property type="match status" value="1"/>
</dbReference>
<keyword evidence="5 10" id="KW-0479">Metal-binding</keyword>